<dbReference type="GO" id="GO:0005829">
    <property type="term" value="C:cytosol"/>
    <property type="evidence" value="ECO:0007669"/>
    <property type="project" value="TreeGrafter"/>
</dbReference>
<dbReference type="InterPro" id="IPR001962">
    <property type="entry name" value="Asn_synthase"/>
</dbReference>
<gene>
    <name evidence="2" type="primary">asnB_23</name>
    <name evidence="2" type="ORF">SDC9_103399</name>
</gene>
<dbReference type="InterPro" id="IPR051786">
    <property type="entry name" value="ASN_synthetase/amidase"/>
</dbReference>
<name>A0A645ATZ4_9ZZZZ</name>
<accession>A0A645ATZ4</accession>
<dbReference type="AlphaFoldDB" id="A0A645ATZ4"/>
<evidence type="ECO:0000313" key="2">
    <source>
        <dbReference type="EMBL" id="MPM56590.1"/>
    </source>
</evidence>
<comment type="caution">
    <text evidence="2">The sequence shown here is derived from an EMBL/GenBank/DDBJ whole genome shotgun (WGS) entry which is preliminary data.</text>
</comment>
<protein>
    <submittedName>
        <fullName evidence="2">Asparagine synthetase [glutamine-hydrolyzing] 1</fullName>
        <ecNumber evidence="2">6.3.5.4</ecNumber>
    </submittedName>
</protein>
<dbReference type="SUPFAM" id="SSF52402">
    <property type="entry name" value="Adenine nucleotide alpha hydrolases-like"/>
    <property type="match status" value="1"/>
</dbReference>
<evidence type="ECO:0000259" key="1">
    <source>
        <dbReference type="Pfam" id="PF00733"/>
    </source>
</evidence>
<dbReference type="Gene3D" id="3.40.50.620">
    <property type="entry name" value="HUPs"/>
    <property type="match status" value="1"/>
</dbReference>
<dbReference type="CDD" id="cd01991">
    <property type="entry name" value="Asn_synthase_B_C"/>
    <property type="match status" value="1"/>
</dbReference>
<feature type="domain" description="Asparagine synthetase" evidence="1">
    <location>
        <begin position="2"/>
        <end position="355"/>
    </location>
</feature>
<dbReference type="GO" id="GO:0004066">
    <property type="term" value="F:asparagine synthase (glutamine-hydrolyzing) activity"/>
    <property type="evidence" value="ECO:0007669"/>
    <property type="project" value="UniProtKB-EC"/>
</dbReference>
<dbReference type="PANTHER" id="PTHR43284">
    <property type="entry name" value="ASPARAGINE SYNTHETASE (GLUTAMINE-HYDROLYZING)"/>
    <property type="match status" value="1"/>
</dbReference>
<dbReference type="GO" id="GO:0006529">
    <property type="term" value="P:asparagine biosynthetic process"/>
    <property type="evidence" value="ECO:0007669"/>
    <property type="project" value="InterPro"/>
</dbReference>
<reference evidence="2" key="1">
    <citation type="submission" date="2019-08" db="EMBL/GenBank/DDBJ databases">
        <authorList>
            <person name="Kucharzyk K."/>
            <person name="Murdoch R.W."/>
            <person name="Higgins S."/>
            <person name="Loffler F."/>
        </authorList>
    </citation>
    <scope>NUCLEOTIDE SEQUENCE</scope>
</reference>
<proteinExistence type="predicted"/>
<dbReference type="EC" id="6.3.5.4" evidence="2"/>
<dbReference type="Pfam" id="PF00733">
    <property type="entry name" value="Asn_synthase"/>
    <property type="match status" value="1"/>
</dbReference>
<organism evidence="2">
    <name type="scientific">bioreactor metagenome</name>
    <dbReference type="NCBI Taxonomy" id="1076179"/>
    <lineage>
        <taxon>unclassified sequences</taxon>
        <taxon>metagenomes</taxon>
        <taxon>ecological metagenomes</taxon>
    </lineage>
</organism>
<dbReference type="EMBL" id="VSSQ01015832">
    <property type="protein sequence ID" value="MPM56590.1"/>
    <property type="molecule type" value="Genomic_DNA"/>
</dbReference>
<keyword evidence="2" id="KW-0436">Ligase</keyword>
<dbReference type="PANTHER" id="PTHR43284:SF1">
    <property type="entry name" value="ASPARAGINE SYNTHETASE"/>
    <property type="match status" value="1"/>
</dbReference>
<sequence length="369" mass="41473">MAALAARAATEELAAFTIGFDIRRYDERVAARSTVDWIAANNAHGLTHYEQVVDFRSFPVLEQLAAHYGEPFADFSMLPEYFLSRFAATQVKVALSGDGADEIFAGYERYLAMRCFEYLDWTPDFLKQWGVRLLQYFPDGGKRSRIGRSKRLLKVAAAPLERRYFELMAQATEIERRGLYGERMTAAGLSDSARILQRLARSAGSLSKIERCQEVDLGSYLCGDILVKIDRAAMANSLEVRSPFLDTAVVEFAARLPLSFKQSGRSRKHIVKAAFAGLVPPGVLEGRKRGFAVPLGSWFRREWRDLLRERLLEGRLVRDGWMKRDALAVRIEEHASGRNDRTELLGALLMLELFLEQEAPGAGGPEKTA</sequence>
<dbReference type="InterPro" id="IPR014729">
    <property type="entry name" value="Rossmann-like_a/b/a_fold"/>
</dbReference>